<feature type="transmembrane region" description="Helical" evidence="5">
    <location>
        <begin position="87"/>
        <end position="105"/>
    </location>
</feature>
<dbReference type="InterPro" id="IPR023826">
    <property type="entry name" value="Rhom-like_SP_proteobac"/>
</dbReference>
<organism evidence="7 8">
    <name type="scientific">Vibrio stylophorae</name>
    <dbReference type="NCBI Taxonomy" id="659351"/>
    <lineage>
        <taxon>Bacteria</taxon>
        <taxon>Pseudomonadati</taxon>
        <taxon>Pseudomonadota</taxon>
        <taxon>Gammaproteobacteria</taxon>
        <taxon>Vibrionales</taxon>
        <taxon>Vibrionaceae</taxon>
        <taxon>Vibrio</taxon>
    </lineage>
</organism>
<reference evidence="7" key="1">
    <citation type="submission" date="2021-11" db="EMBL/GenBank/DDBJ databases">
        <authorList>
            <person name="Rodrigo-Torres L."/>
            <person name="Arahal R. D."/>
            <person name="Lucena T."/>
        </authorList>
    </citation>
    <scope>NUCLEOTIDE SEQUENCE</scope>
    <source>
        <strain evidence="7">CECT 7929</strain>
    </source>
</reference>
<sequence>MASSTISTHRDSVTLYLQLIAITLICLLCQWPALLPQIEWQQQAIHDGQYWRLVTGNFGHTNWAHLTMNLAALWLLTGIYGRYLHHWRLSVLLLLLSFALGLWMLDSQITRYLGLSGVLHGMASYGAVQDCATPKMRWQGWGMLAAISLKMIAEQCYNFDWGSAALIGAHILTIAHLRGALLGLGFGLVALAYQHYRNINAKTEAKRD</sequence>
<evidence type="ECO:0000256" key="4">
    <source>
        <dbReference type="ARBA" id="ARBA00023136"/>
    </source>
</evidence>
<dbReference type="Gene3D" id="1.20.1540.10">
    <property type="entry name" value="Rhomboid-like"/>
    <property type="match status" value="1"/>
</dbReference>
<evidence type="ECO:0000313" key="8">
    <source>
        <dbReference type="Proteomes" id="UP000838672"/>
    </source>
</evidence>
<dbReference type="InterPro" id="IPR022764">
    <property type="entry name" value="Peptidase_S54_rhomboid_dom"/>
</dbReference>
<dbReference type="SUPFAM" id="SSF144091">
    <property type="entry name" value="Rhomboid-like"/>
    <property type="match status" value="1"/>
</dbReference>
<proteinExistence type="predicted"/>
<feature type="domain" description="Peptidase S54 rhomboid" evidence="6">
    <location>
        <begin position="48"/>
        <end position="191"/>
    </location>
</feature>
<dbReference type="NCBIfam" id="TIGR03902">
    <property type="entry name" value="rhom_GG_sort"/>
    <property type="match status" value="1"/>
</dbReference>
<accession>A0ABM8ZRJ8</accession>
<evidence type="ECO:0000256" key="5">
    <source>
        <dbReference type="SAM" id="Phobius"/>
    </source>
</evidence>
<comment type="subcellular location">
    <subcellularLocation>
        <location evidence="1">Membrane</location>
        <topology evidence="1">Multi-pass membrane protein</topology>
    </subcellularLocation>
</comment>
<name>A0ABM8ZRJ8_9VIBR</name>
<evidence type="ECO:0000259" key="6">
    <source>
        <dbReference type="Pfam" id="PF01694"/>
    </source>
</evidence>
<dbReference type="EMBL" id="CAKLDI010000001">
    <property type="protein sequence ID" value="CAH0532930.1"/>
    <property type="molecule type" value="Genomic_DNA"/>
</dbReference>
<protein>
    <recommendedName>
        <fullName evidence="6">Peptidase S54 rhomboid domain-containing protein</fullName>
    </recommendedName>
</protein>
<keyword evidence="4 5" id="KW-0472">Membrane</keyword>
<feature type="transmembrane region" description="Helical" evidence="5">
    <location>
        <begin position="12"/>
        <end position="33"/>
    </location>
</feature>
<keyword evidence="8" id="KW-1185">Reference proteome</keyword>
<evidence type="ECO:0000256" key="3">
    <source>
        <dbReference type="ARBA" id="ARBA00022989"/>
    </source>
</evidence>
<gene>
    <name evidence="7" type="ORF">VST7929_00779</name>
</gene>
<feature type="transmembrane region" description="Helical" evidence="5">
    <location>
        <begin position="63"/>
        <end position="80"/>
    </location>
</feature>
<dbReference type="Pfam" id="PF01694">
    <property type="entry name" value="Rhomboid"/>
    <property type="match status" value="1"/>
</dbReference>
<keyword evidence="2 5" id="KW-0812">Transmembrane</keyword>
<comment type="caution">
    <text evidence="7">The sequence shown here is derived from an EMBL/GenBank/DDBJ whole genome shotgun (WGS) entry which is preliminary data.</text>
</comment>
<dbReference type="PANTHER" id="PTHR43066">
    <property type="entry name" value="RHOMBOID-RELATED PROTEIN"/>
    <property type="match status" value="1"/>
</dbReference>
<feature type="transmembrane region" description="Helical" evidence="5">
    <location>
        <begin position="167"/>
        <end position="193"/>
    </location>
</feature>
<dbReference type="InterPro" id="IPR035952">
    <property type="entry name" value="Rhomboid-like_sf"/>
</dbReference>
<evidence type="ECO:0000256" key="1">
    <source>
        <dbReference type="ARBA" id="ARBA00004141"/>
    </source>
</evidence>
<evidence type="ECO:0000313" key="7">
    <source>
        <dbReference type="EMBL" id="CAH0532930.1"/>
    </source>
</evidence>
<evidence type="ECO:0000256" key="2">
    <source>
        <dbReference type="ARBA" id="ARBA00022692"/>
    </source>
</evidence>
<dbReference type="Proteomes" id="UP000838672">
    <property type="component" value="Unassembled WGS sequence"/>
</dbReference>
<keyword evidence="3 5" id="KW-1133">Transmembrane helix</keyword>